<feature type="signal peptide" evidence="1">
    <location>
        <begin position="1"/>
        <end position="25"/>
    </location>
</feature>
<name>A0ABD0B961_AERCA</name>
<evidence type="ECO:0000256" key="1">
    <source>
        <dbReference type="SAM" id="SignalP"/>
    </source>
</evidence>
<keyword evidence="1" id="KW-0732">Signal</keyword>
<protein>
    <recommendedName>
        <fullName evidence="4">DUF1496 domain-containing protein</fullName>
    </recommendedName>
</protein>
<gene>
    <name evidence="2" type="ORF">KAM382_23880</name>
</gene>
<proteinExistence type="predicted"/>
<evidence type="ECO:0000313" key="2">
    <source>
        <dbReference type="EMBL" id="GJB92327.1"/>
    </source>
</evidence>
<dbReference type="RefSeq" id="WP_190284478.1">
    <property type="nucleotide sequence ID" value="NZ_AP024404.1"/>
</dbReference>
<reference evidence="2 3" key="1">
    <citation type="submission" date="2021-07" db="EMBL/GenBank/DDBJ databases">
        <title>Draft genome sequence of carbapenem-resistant Aeromonas spp. in Japan.</title>
        <authorList>
            <person name="Maehana S."/>
            <person name="Suzuki M."/>
            <person name="Kitasato H."/>
        </authorList>
    </citation>
    <scope>NUCLEOTIDE SEQUENCE [LARGE SCALE GENOMIC DNA]</scope>
    <source>
        <strain evidence="2 3">KAM382</strain>
    </source>
</reference>
<dbReference type="EMBL" id="BPOP01000022">
    <property type="protein sequence ID" value="GJB92327.1"/>
    <property type="molecule type" value="Genomic_DNA"/>
</dbReference>
<comment type="caution">
    <text evidence="2">The sequence shown here is derived from an EMBL/GenBank/DDBJ whole genome shotgun (WGS) entry which is preliminary data.</text>
</comment>
<sequence length="100" mass="10912">MKKFCKIMGLSLLVCLATASHIADAAESTVDRTNKTQCSNEGQGVRAERISDGWMQSSPLWVDGELVRCVNGQAVVKGRALTDEELKDLKAQALSSDWDK</sequence>
<dbReference type="AlphaFoldDB" id="A0ABD0B961"/>
<accession>A0ABD0B961</accession>
<evidence type="ECO:0008006" key="4">
    <source>
        <dbReference type="Google" id="ProtNLM"/>
    </source>
</evidence>
<organism evidence="2 3">
    <name type="scientific">Aeromonas caviae</name>
    <name type="common">Aeromonas punctata</name>
    <dbReference type="NCBI Taxonomy" id="648"/>
    <lineage>
        <taxon>Bacteria</taxon>
        <taxon>Pseudomonadati</taxon>
        <taxon>Pseudomonadota</taxon>
        <taxon>Gammaproteobacteria</taxon>
        <taxon>Aeromonadales</taxon>
        <taxon>Aeromonadaceae</taxon>
        <taxon>Aeromonas</taxon>
    </lineage>
</organism>
<dbReference type="Proteomes" id="UP000737420">
    <property type="component" value="Unassembled WGS sequence"/>
</dbReference>
<feature type="chain" id="PRO_5044783281" description="DUF1496 domain-containing protein" evidence="1">
    <location>
        <begin position="26"/>
        <end position="100"/>
    </location>
</feature>
<evidence type="ECO:0000313" key="3">
    <source>
        <dbReference type="Proteomes" id="UP000737420"/>
    </source>
</evidence>